<proteinExistence type="predicted"/>
<name>A0A372ZND7_9ACTN</name>
<dbReference type="EMBL" id="QVIG01000001">
    <property type="protein sequence ID" value="RGD57251.1"/>
    <property type="molecule type" value="Genomic_DNA"/>
</dbReference>
<evidence type="ECO:0000313" key="1">
    <source>
        <dbReference type="EMBL" id="RGD57251.1"/>
    </source>
</evidence>
<gene>
    <name evidence="1" type="ORF">DR950_05080</name>
</gene>
<organism evidence="1 2">
    <name type="scientific">Kitasatospora xanthocidica</name>
    <dbReference type="NCBI Taxonomy" id="83382"/>
    <lineage>
        <taxon>Bacteria</taxon>
        <taxon>Bacillati</taxon>
        <taxon>Actinomycetota</taxon>
        <taxon>Actinomycetes</taxon>
        <taxon>Kitasatosporales</taxon>
        <taxon>Streptomycetaceae</taxon>
        <taxon>Kitasatospora</taxon>
    </lineage>
</organism>
<evidence type="ECO:0000313" key="2">
    <source>
        <dbReference type="Proteomes" id="UP000263377"/>
    </source>
</evidence>
<keyword evidence="2" id="KW-1185">Reference proteome</keyword>
<accession>A0A372ZND7</accession>
<comment type="caution">
    <text evidence="1">The sequence shown here is derived from an EMBL/GenBank/DDBJ whole genome shotgun (WGS) entry which is preliminary data.</text>
</comment>
<protein>
    <submittedName>
        <fullName evidence="1">Uncharacterized protein</fullName>
    </submittedName>
</protein>
<sequence length="154" mass="16456">MTRSGPGDRDVVQSVVDLATDPGVASGPVTLLPYPAAQHAGTFKEAFTEETGLAFTPAAFRAWRLGLLDSAHAMLVVRTELSESGAYEVAYNVHAGPRLPVFFAVHASCPIRTTLLQDLAPLVDARYHSFTRAGELAGPLHSFLVAARRRGRSA</sequence>
<reference evidence="1 2" key="1">
    <citation type="submission" date="2018-08" db="EMBL/GenBank/DDBJ databases">
        <title>Diversity &amp; Physiological Properties of Lignin-Decomposing Actinobacteria from Soil.</title>
        <authorList>
            <person name="Roh S.G."/>
            <person name="Kim S.B."/>
        </authorList>
    </citation>
    <scope>NUCLEOTIDE SEQUENCE [LARGE SCALE GENOMIC DNA]</scope>
    <source>
        <strain evidence="1 2">MMS17-GH009</strain>
    </source>
</reference>
<dbReference type="AlphaFoldDB" id="A0A372ZND7"/>
<dbReference type="Proteomes" id="UP000263377">
    <property type="component" value="Unassembled WGS sequence"/>
</dbReference>